<dbReference type="GO" id="GO:0043161">
    <property type="term" value="P:proteasome-mediated ubiquitin-dependent protein catabolic process"/>
    <property type="evidence" value="ECO:0007669"/>
    <property type="project" value="TreeGrafter"/>
</dbReference>
<dbReference type="Pfam" id="PF01436">
    <property type="entry name" value="NHL"/>
    <property type="match status" value="1"/>
</dbReference>
<evidence type="ECO:0008006" key="2">
    <source>
        <dbReference type="Google" id="ProtNLM"/>
    </source>
</evidence>
<dbReference type="InterPro" id="IPR001258">
    <property type="entry name" value="NHL_repeat"/>
</dbReference>
<dbReference type="Gene3D" id="2.120.10.30">
    <property type="entry name" value="TolB, C-terminal domain"/>
    <property type="match status" value="1"/>
</dbReference>
<dbReference type="AlphaFoldDB" id="K1PTN5"/>
<sequence length="243" mass="27573">MIWTGGETNDIKCFNIKGSLFQTIKTKSRHWPNDIAVDINRDLLYADGTTRTVNKVKNGQIEDLITLQGWKPGSLCVTSTSDLLVTMFSDDETQSKVVRYSGSTEKQTIQFDDEDKPLYSGNDYTKYITENRNHDICVADWGAGAVVVVNQDGKLRWRYTGHPSVTKNKTFKPWDITTDSQSRILTADGENHCIHILDQNGQFLRYIDNCGLECPIGLCVDKNDNLFVCEVYKGNVKKIKYLK</sequence>
<evidence type="ECO:0000313" key="1">
    <source>
        <dbReference type="EMBL" id="EKC27602.1"/>
    </source>
</evidence>
<protein>
    <recommendedName>
        <fullName evidence="2">Tripartite motif-containing protein 3</fullName>
    </recommendedName>
</protein>
<dbReference type="GO" id="GO:0061630">
    <property type="term" value="F:ubiquitin protein ligase activity"/>
    <property type="evidence" value="ECO:0007669"/>
    <property type="project" value="TreeGrafter"/>
</dbReference>
<name>K1PTN5_MAGGI</name>
<accession>K1PTN5</accession>
<proteinExistence type="predicted"/>
<dbReference type="HOGENOM" id="CLU_007742_4_0_1"/>
<dbReference type="SUPFAM" id="SSF101898">
    <property type="entry name" value="NHL repeat"/>
    <property type="match status" value="1"/>
</dbReference>
<dbReference type="PANTHER" id="PTHR24104:SF54">
    <property type="entry name" value="E3 UBIQUITIN-PROTEIN LIGASE TRIM32-LIKE"/>
    <property type="match status" value="1"/>
</dbReference>
<dbReference type="PROSITE" id="PS51125">
    <property type="entry name" value="NHL"/>
    <property type="match status" value="1"/>
</dbReference>
<gene>
    <name evidence="1" type="ORF">CGI_10007053</name>
</gene>
<dbReference type="EMBL" id="JH818930">
    <property type="protein sequence ID" value="EKC27602.1"/>
    <property type="molecule type" value="Genomic_DNA"/>
</dbReference>
<dbReference type="GO" id="GO:0000209">
    <property type="term" value="P:protein polyubiquitination"/>
    <property type="evidence" value="ECO:0007669"/>
    <property type="project" value="TreeGrafter"/>
</dbReference>
<dbReference type="InParanoid" id="K1PTN5"/>
<dbReference type="PANTHER" id="PTHR24104">
    <property type="entry name" value="E3 UBIQUITIN-PROTEIN LIGASE NHLRC1-RELATED"/>
    <property type="match status" value="1"/>
</dbReference>
<dbReference type="InterPro" id="IPR050952">
    <property type="entry name" value="TRIM-NHL_E3_ligases"/>
</dbReference>
<reference evidence="1" key="1">
    <citation type="journal article" date="2012" name="Nature">
        <title>The oyster genome reveals stress adaptation and complexity of shell formation.</title>
        <authorList>
            <person name="Zhang G."/>
            <person name="Fang X."/>
            <person name="Guo X."/>
            <person name="Li L."/>
            <person name="Luo R."/>
            <person name="Xu F."/>
            <person name="Yang P."/>
            <person name="Zhang L."/>
            <person name="Wang X."/>
            <person name="Qi H."/>
            <person name="Xiong Z."/>
            <person name="Que H."/>
            <person name="Xie Y."/>
            <person name="Holland P.W."/>
            <person name="Paps J."/>
            <person name="Zhu Y."/>
            <person name="Wu F."/>
            <person name="Chen Y."/>
            <person name="Wang J."/>
            <person name="Peng C."/>
            <person name="Meng J."/>
            <person name="Yang L."/>
            <person name="Liu J."/>
            <person name="Wen B."/>
            <person name="Zhang N."/>
            <person name="Huang Z."/>
            <person name="Zhu Q."/>
            <person name="Feng Y."/>
            <person name="Mount A."/>
            <person name="Hedgecock D."/>
            <person name="Xu Z."/>
            <person name="Liu Y."/>
            <person name="Domazet-Loso T."/>
            <person name="Du Y."/>
            <person name="Sun X."/>
            <person name="Zhang S."/>
            <person name="Liu B."/>
            <person name="Cheng P."/>
            <person name="Jiang X."/>
            <person name="Li J."/>
            <person name="Fan D."/>
            <person name="Wang W."/>
            <person name="Fu W."/>
            <person name="Wang T."/>
            <person name="Wang B."/>
            <person name="Zhang J."/>
            <person name="Peng Z."/>
            <person name="Li Y."/>
            <person name="Li N."/>
            <person name="Wang J."/>
            <person name="Chen M."/>
            <person name="He Y."/>
            <person name="Tan F."/>
            <person name="Song X."/>
            <person name="Zheng Q."/>
            <person name="Huang R."/>
            <person name="Yang H."/>
            <person name="Du X."/>
            <person name="Chen L."/>
            <person name="Yang M."/>
            <person name="Gaffney P.M."/>
            <person name="Wang S."/>
            <person name="Luo L."/>
            <person name="She Z."/>
            <person name="Ming Y."/>
            <person name="Huang W."/>
            <person name="Zhang S."/>
            <person name="Huang B."/>
            <person name="Zhang Y."/>
            <person name="Qu T."/>
            <person name="Ni P."/>
            <person name="Miao G."/>
            <person name="Wang J."/>
            <person name="Wang Q."/>
            <person name="Steinberg C.E."/>
            <person name="Wang H."/>
            <person name="Li N."/>
            <person name="Qian L."/>
            <person name="Zhang G."/>
            <person name="Li Y."/>
            <person name="Yang H."/>
            <person name="Liu X."/>
            <person name="Wang J."/>
            <person name="Yin Y."/>
            <person name="Wang J."/>
        </authorList>
    </citation>
    <scope>NUCLEOTIDE SEQUENCE [LARGE SCALE GENOMIC DNA]</scope>
    <source>
        <strain evidence="1">05x7-T-G4-1.051#20</strain>
    </source>
</reference>
<dbReference type="InterPro" id="IPR011042">
    <property type="entry name" value="6-blade_b-propeller_TolB-like"/>
</dbReference>
<organism evidence="1">
    <name type="scientific">Magallana gigas</name>
    <name type="common">Pacific oyster</name>
    <name type="synonym">Crassostrea gigas</name>
    <dbReference type="NCBI Taxonomy" id="29159"/>
    <lineage>
        <taxon>Eukaryota</taxon>
        <taxon>Metazoa</taxon>
        <taxon>Spiralia</taxon>
        <taxon>Lophotrochozoa</taxon>
        <taxon>Mollusca</taxon>
        <taxon>Bivalvia</taxon>
        <taxon>Autobranchia</taxon>
        <taxon>Pteriomorphia</taxon>
        <taxon>Ostreida</taxon>
        <taxon>Ostreoidea</taxon>
        <taxon>Ostreidae</taxon>
        <taxon>Magallana</taxon>
    </lineage>
</organism>